<dbReference type="EMBL" id="JADGJH010002443">
    <property type="protein sequence ID" value="KAJ3098181.1"/>
    <property type="molecule type" value="Genomic_DNA"/>
</dbReference>
<feature type="compositionally biased region" description="Low complexity" evidence="1">
    <location>
        <begin position="13"/>
        <end position="32"/>
    </location>
</feature>
<evidence type="ECO:0000313" key="3">
    <source>
        <dbReference type="Proteomes" id="UP001211907"/>
    </source>
</evidence>
<feature type="region of interest" description="Disordered" evidence="1">
    <location>
        <begin position="1"/>
        <end position="44"/>
    </location>
</feature>
<keyword evidence="3" id="KW-1185">Reference proteome</keyword>
<evidence type="ECO:0000256" key="1">
    <source>
        <dbReference type="SAM" id="MobiDB-lite"/>
    </source>
</evidence>
<feature type="region of interest" description="Disordered" evidence="1">
    <location>
        <begin position="58"/>
        <end position="98"/>
    </location>
</feature>
<protein>
    <submittedName>
        <fullName evidence="2">Uncharacterized protein</fullName>
    </submittedName>
</protein>
<dbReference type="Proteomes" id="UP001211907">
    <property type="component" value="Unassembled WGS sequence"/>
</dbReference>
<gene>
    <name evidence="2" type="ORF">HK100_005157</name>
</gene>
<feature type="compositionally biased region" description="Acidic residues" evidence="1">
    <location>
        <begin position="1"/>
        <end position="12"/>
    </location>
</feature>
<feature type="non-terminal residue" evidence="2">
    <location>
        <position position="119"/>
    </location>
</feature>
<accession>A0AAD5SS76</accession>
<organism evidence="2 3">
    <name type="scientific">Physocladia obscura</name>
    <dbReference type="NCBI Taxonomy" id="109957"/>
    <lineage>
        <taxon>Eukaryota</taxon>
        <taxon>Fungi</taxon>
        <taxon>Fungi incertae sedis</taxon>
        <taxon>Chytridiomycota</taxon>
        <taxon>Chytridiomycota incertae sedis</taxon>
        <taxon>Chytridiomycetes</taxon>
        <taxon>Chytridiales</taxon>
        <taxon>Chytriomycetaceae</taxon>
        <taxon>Physocladia</taxon>
    </lineage>
</organism>
<dbReference type="AlphaFoldDB" id="A0AAD5SS76"/>
<reference evidence="2" key="1">
    <citation type="submission" date="2020-05" db="EMBL/GenBank/DDBJ databases">
        <title>Phylogenomic resolution of chytrid fungi.</title>
        <authorList>
            <person name="Stajich J.E."/>
            <person name="Amses K."/>
            <person name="Simmons R."/>
            <person name="Seto K."/>
            <person name="Myers J."/>
            <person name="Bonds A."/>
            <person name="Quandt C.A."/>
            <person name="Barry K."/>
            <person name="Liu P."/>
            <person name="Grigoriev I."/>
            <person name="Longcore J.E."/>
            <person name="James T.Y."/>
        </authorList>
    </citation>
    <scope>NUCLEOTIDE SEQUENCE</scope>
    <source>
        <strain evidence="2">JEL0513</strain>
    </source>
</reference>
<feature type="compositionally biased region" description="Polar residues" evidence="1">
    <location>
        <begin position="61"/>
        <end position="71"/>
    </location>
</feature>
<name>A0AAD5SS76_9FUNG</name>
<proteinExistence type="predicted"/>
<sequence>MSDSDSDSDEFSDSTSESNTGSDSSTSGSDFSSNEDEDFLVKSSSDWHNHSSNIVFALSGSGETSAPQDLSQPLAGSGSTPRRGGEKGGGRSGSESMEKVGIKILFIQMEFCENSTLAD</sequence>
<evidence type="ECO:0000313" key="2">
    <source>
        <dbReference type="EMBL" id="KAJ3098181.1"/>
    </source>
</evidence>
<comment type="caution">
    <text evidence="2">The sequence shown here is derived from an EMBL/GenBank/DDBJ whole genome shotgun (WGS) entry which is preliminary data.</text>
</comment>